<dbReference type="InterPro" id="IPR000073">
    <property type="entry name" value="AB_hydrolase_1"/>
</dbReference>
<name>A0A840QT41_9BACI</name>
<accession>A0A840QT41</accession>
<reference evidence="2 3" key="1">
    <citation type="submission" date="2020-08" db="EMBL/GenBank/DDBJ databases">
        <title>Genomic Encyclopedia of Type Strains, Phase IV (KMG-IV): sequencing the most valuable type-strain genomes for metagenomic binning, comparative biology and taxonomic classification.</title>
        <authorList>
            <person name="Goeker M."/>
        </authorList>
    </citation>
    <scope>NUCLEOTIDE SEQUENCE [LARGE SCALE GENOMIC DNA]</scope>
    <source>
        <strain evidence="2 3">DSM 24696</strain>
    </source>
</reference>
<protein>
    <submittedName>
        <fullName evidence="2">Pimeloyl-ACP methyl ester carboxylesterase</fullName>
    </submittedName>
</protein>
<dbReference type="SUPFAM" id="SSF53474">
    <property type="entry name" value="alpha/beta-Hydrolases"/>
    <property type="match status" value="1"/>
</dbReference>
<feature type="domain" description="AB hydrolase-1" evidence="1">
    <location>
        <begin position="15"/>
        <end position="242"/>
    </location>
</feature>
<comment type="caution">
    <text evidence="2">The sequence shown here is derived from an EMBL/GenBank/DDBJ whole genome shotgun (WGS) entry which is preliminary data.</text>
</comment>
<proteinExistence type="predicted"/>
<keyword evidence="3" id="KW-1185">Reference proteome</keyword>
<organism evidence="2 3">
    <name type="scientific">Texcoconibacillus texcoconensis</name>
    <dbReference type="NCBI Taxonomy" id="1095777"/>
    <lineage>
        <taxon>Bacteria</taxon>
        <taxon>Bacillati</taxon>
        <taxon>Bacillota</taxon>
        <taxon>Bacilli</taxon>
        <taxon>Bacillales</taxon>
        <taxon>Bacillaceae</taxon>
        <taxon>Texcoconibacillus</taxon>
    </lineage>
</organism>
<gene>
    <name evidence="2" type="ORF">HNQ41_002666</name>
</gene>
<dbReference type="InterPro" id="IPR050266">
    <property type="entry name" value="AB_hydrolase_sf"/>
</dbReference>
<dbReference type="Pfam" id="PF00561">
    <property type="entry name" value="Abhydrolase_1"/>
    <property type="match status" value="1"/>
</dbReference>
<evidence type="ECO:0000259" key="1">
    <source>
        <dbReference type="Pfam" id="PF00561"/>
    </source>
</evidence>
<dbReference type="InterPro" id="IPR029058">
    <property type="entry name" value="AB_hydrolase_fold"/>
</dbReference>
<dbReference type="AlphaFoldDB" id="A0A840QT41"/>
<evidence type="ECO:0000313" key="2">
    <source>
        <dbReference type="EMBL" id="MBB5174451.1"/>
    </source>
</evidence>
<dbReference type="PANTHER" id="PTHR43798">
    <property type="entry name" value="MONOACYLGLYCEROL LIPASE"/>
    <property type="match status" value="1"/>
</dbReference>
<evidence type="ECO:0000313" key="3">
    <source>
        <dbReference type="Proteomes" id="UP000551878"/>
    </source>
</evidence>
<dbReference type="EMBL" id="JACHHB010000013">
    <property type="protein sequence ID" value="MBB5174451.1"/>
    <property type="molecule type" value="Genomic_DNA"/>
</dbReference>
<dbReference type="Gene3D" id="3.40.50.1820">
    <property type="entry name" value="alpha/beta hydrolase"/>
    <property type="match status" value="1"/>
</dbReference>
<sequence length="259" mass="30242">MLNYQVIKTHDHDHWIVLLHGLGGNSSIWYKQKNELSQHFNLLFVDLHGHGESELKDHKYRPTSLDEVSKDVVTILDNENIENACFMGVSLGSIIARHIAIIAPERVRCLILCGSVLYFNIKSRILLELANINRYFLDYMNLYKLFSKVIMPKKNHEKSRSVFIREAKKLQPKDFLFWFHFLKDAKSHYHKFKMSNIKLPSLHILGNEDHIFIKTAKKEAEKCVHSSIKIIEDAGHLCNIDSPNEYNKIAVDYIRNHFS</sequence>
<dbReference type="Proteomes" id="UP000551878">
    <property type="component" value="Unassembled WGS sequence"/>
</dbReference>
<dbReference type="RefSeq" id="WP_184664876.1">
    <property type="nucleotide sequence ID" value="NZ_JACHHB010000013.1"/>
</dbReference>